<name>A0AAJ0GMZ8_9PEZI</name>
<proteinExistence type="predicted"/>
<dbReference type="RefSeq" id="XP_062718756.1">
    <property type="nucleotide sequence ID" value="XM_062867106.1"/>
</dbReference>
<keyword evidence="2" id="KW-0732">Signal</keyword>
<feature type="compositionally biased region" description="Low complexity" evidence="1">
    <location>
        <begin position="217"/>
        <end position="235"/>
    </location>
</feature>
<comment type="caution">
    <text evidence="3">The sequence shown here is derived from an EMBL/GenBank/DDBJ whole genome shotgun (WGS) entry which is preliminary data.</text>
</comment>
<keyword evidence="4" id="KW-1185">Reference proteome</keyword>
<evidence type="ECO:0000256" key="1">
    <source>
        <dbReference type="SAM" id="MobiDB-lite"/>
    </source>
</evidence>
<evidence type="ECO:0000256" key="2">
    <source>
        <dbReference type="SAM" id="SignalP"/>
    </source>
</evidence>
<protein>
    <recommendedName>
        <fullName evidence="5">Infection structure specific protein</fullName>
    </recommendedName>
</protein>
<feature type="signal peptide" evidence="2">
    <location>
        <begin position="1"/>
        <end position="18"/>
    </location>
</feature>
<accession>A0AAJ0GMZ8</accession>
<feature type="region of interest" description="Disordered" evidence="1">
    <location>
        <begin position="181"/>
        <end position="236"/>
    </location>
</feature>
<evidence type="ECO:0000313" key="3">
    <source>
        <dbReference type="EMBL" id="KAK3302976.1"/>
    </source>
</evidence>
<sequence>MHTPTLAVALTGISLALANPAADAAPQPIITPGALAARQFVATASHTGALSQSIACQRSLLSLVDTVPTPPARVVSWLATAVTVPALDDPSALTDDSLTTLCDATRTITPPASLTAAYSSYTHSMSEWASSNARAANSVASSCGGLESALIKIQIATDSESCTSAVQDLLEVARAQLLSSSSPSSSVGTVTQTGSVSSEETSTAAATGTETSGGSGESSTDGAEATSSSSTAGAAVGPKETGLVAAVAAAAVGIAGVVAAL</sequence>
<reference evidence="3" key="2">
    <citation type="submission" date="2023-06" db="EMBL/GenBank/DDBJ databases">
        <authorList>
            <consortium name="Lawrence Berkeley National Laboratory"/>
            <person name="Mondo S.J."/>
            <person name="Hensen N."/>
            <person name="Bonometti L."/>
            <person name="Westerberg I."/>
            <person name="Brannstrom I.O."/>
            <person name="Guillou S."/>
            <person name="Cros-Aarteil S."/>
            <person name="Calhoun S."/>
            <person name="Haridas S."/>
            <person name="Kuo A."/>
            <person name="Pangilinan J."/>
            <person name="Riley R."/>
            <person name="Labutti K."/>
            <person name="Andreopoulos B."/>
            <person name="Lipzen A."/>
            <person name="Chen C."/>
            <person name="Yanf M."/>
            <person name="Daum C."/>
            <person name="Ng V."/>
            <person name="Clum A."/>
            <person name="Steindorff A."/>
            <person name="Ohm R."/>
            <person name="Martin F."/>
            <person name="Silar P."/>
            <person name="Natvig D."/>
            <person name="Lalanne C."/>
            <person name="Gautier V."/>
            <person name="Ament-Velasquez S.L."/>
            <person name="Kruys A."/>
            <person name="Hutchinson M.I."/>
            <person name="Powell A.J."/>
            <person name="Barry K."/>
            <person name="Miller A.N."/>
            <person name="Grigoriev I.V."/>
            <person name="Debuchy R."/>
            <person name="Gladieux P."/>
            <person name="Thoren M.H."/>
            <person name="Johannesson H."/>
        </authorList>
    </citation>
    <scope>NUCLEOTIDE SEQUENCE</scope>
    <source>
        <strain evidence="3">CBS 333.67</strain>
    </source>
</reference>
<reference evidence="3" key="1">
    <citation type="journal article" date="2023" name="Mol. Phylogenet. Evol.">
        <title>Genome-scale phylogeny and comparative genomics of the fungal order Sordariales.</title>
        <authorList>
            <person name="Hensen N."/>
            <person name="Bonometti L."/>
            <person name="Westerberg I."/>
            <person name="Brannstrom I.O."/>
            <person name="Guillou S."/>
            <person name="Cros-Aarteil S."/>
            <person name="Calhoun S."/>
            <person name="Haridas S."/>
            <person name="Kuo A."/>
            <person name="Mondo S."/>
            <person name="Pangilinan J."/>
            <person name="Riley R."/>
            <person name="LaButti K."/>
            <person name="Andreopoulos B."/>
            <person name="Lipzen A."/>
            <person name="Chen C."/>
            <person name="Yan M."/>
            <person name="Daum C."/>
            <person name="Ng V."/>
            <person name="Clum A."/>
            <person name="Steindorff A."/>
            <person name="Ohm R.A."/>
            <person name="Martin F."/>
            <person name="Silar P."/>
            <person name="Natvig D.O."/>
            <person name="Lalanne C."/>
            <person name="Gautier V."/>
            <person name="Ament-Velasquez S.L."/>
            <person name="Kruys A."/>
            <person name="Hutchinson M.I."/>
            <person name="Powell A.J."/>
            <person name="Barry K."/>
            <person name="Miller A.N."/>
            <person name="Grigoriev I.V."/>
            <person name="Debuchy R."/>
            <person name="Gladieux P."/>
            <person name="Hiltunen Thoren M."/>
            <person name="Johannesson H."/>
        </authorList>
    </citation>
    <scope>NUCLEOTIDE SEQUENCE</scope>
    <source>
        <strain evidence="3">CBS 333.67</strain>
    </source>
</reference>
<feature type="compositionally biased region" description="Low complexity" evidence="1">
    <location>
        <begin position="181"/>
        <end position="210"/>
    </location>
</feature>
<dbReference type="GeneID" id="87885935"/>
<dbReference type="EMBL" id="JAUDZG010000006">
    <property type="protein sequence ID" value="KAK3302976.1"/>
    <property type="molecule type" value="Genomic_DNA"/>
</dbReference>
<gene>
    <name evidence="3" type="ORF">B0T15DRAFT_495544</name>
</gene>
<dbReference type="AlphaFoldDB" id="A0AAJ0GMZ8"/>
<evidence type="ECO:0000313" key="4">
    <source>
        <dbReference type="Proteomes" id="UP001273166"/>
    </source>
</evidence>
<evidence type="ECO:0008006" key="5">
    <source>
        <dbReference type="Google" id="ProtNLM"/>
    </source>
</evidence>
<organism evidence="3 4">
    <name type="scientific">Chaetomium strumarium</name>
    <dbReference type="NCBI Taxonomy" id="1170767"/>
    <lineage>
        <taxon>Eukaryota</taxon>
        <taxon>Fungi</taxon>
        <taxon>Dikarya</taxon>
        <taxon>Ascomycota</taxon>
        <taxon>Pezizomycotina</taxon>
        <taxon>Sordariomycetes</taxon>
        <taxon>Sordariomycetidae</taxon>
        <taxon>Sordariales</taxon>
        <taxon>Chaetomiaceae</taxon>
        <taxon>Chaetomium</taxon>
    </lineage>
</organism>
<dbReference type="Proteomes" id="UP001273166">
    <property type="component" value="Unassembled WGS sequence"/>
</dbReference>
<feature type="chain" id="PRO_5042470514" description="Infection structure specific protein" evidence="2">
    <location>
        <begin position="19"/>
        <end position="261"/>
    </location>
</feature>